<evidence type="ECO:0000313" key="10">
    <source>
        <dbReference type="Proteomes" id="UP000321891"/>
    </source>
</evidence>
<dbReference type="InterPro" id="IPR041700">
    <property type="entry name" value="OMP_b-brl_3"/>
</dbReference>
<evidence type="ECO:0000313" key="8">
    <source>
        <dbReference type="EMBL" id="GEL59621.1"/>
    </source>
</evidence>
<evidence type="ECO:0000313" key="7">
    <source>
        <dbReference type="EMBL" id="GAN61728.1"/>
    </source>
</evidence>
<dbReference type="Proteomes" id="UP000321891">
    <property type="component" value="Unassembled WGS sequence"/>
</dbReference>
<evidence type="ECO:0000259" key="5">
    <source>
        <dbReference type="Pfam" id="PF07715"/>
    </source>
</evidence>
<dbReference type="GO" id="GO:0009279">
    <property type="term" value="C:cell outer membrane"/>
    <property type="evidence" value="ECO:0007669"/>
    <property type="project" value="UniProtKB-SubCell"/>
</dbReference>
<dbReference type="AlphaFoldDB" id="A0A0D6N834"/>
<accession>A0A6N3SQJ3</accession>
<evidence type="ECO:0000256" key="2">
    <source>
        <dbReference type="ARBA" id="ARBA00023136"/>
    </source>
</evidence>
<feature type="domain" description="TonB-dependent receptor plug" evidence="5">
    <location>
        <begin position="131"/>
        <end position="238"/>
    </location>
</feature>
<accession>A0A0D6N834</accession>
<proteinExistence type="predicted"/>
<keyword evidence="10" id="KW-1185">Reference proteome</keyword>
<organism evidence="7 9">
    <name type="scientific">Acetobacter cibinongensis</name>
    <dbReference type="NCBI Taxonomy" id="146475"/>
    <lineage>
        <taxon>Bacteria</taxon>
        <taxon>Pseudomonadati</taxon>
        <taxon>Pseudomonadota</taxon>
        <taxon>Alphaproteobacteria</taxon>
        <taxon>Acetobacterales</taxon>
        <taxon>Acetobacteraceae</taxon>
        <taxon>Acetobacter</taxon>
    </lineage>
</organism>
<comment type="caution">
    <text evidence="7">The sequence shown here is derived from an EMBL/GenBank/DDBJ whole genome shotgun (WGS) entry which is preliminary data.</text>
</comment>
<dbReference type="Gene3D" id="3.55.50.30">
    <property type="match status" value="1"/>
</dbReference>
<dbReference type="InterPro" id="IPR012910">
    <property type="entry name" value="Plug_dom"/>
</dbReference>
<dbReference type="NCBIfam" id="TIGR01782">
    <property type="entry name" value="TonB-Xanth-Caul"/>
    <property type="match status" value="1"/>
</dbReference>
<keyword evidence="7" id="KW-0675">Receptor</keyword>
<dbReference type="InterPro" id="IPR037066">
    <property type="entry name" value="Plug_dom_sf"/>
</dbReference>
<keyword evidence="3" id="KW-0998">Cell outer membrane</keyword>
<dbReference type="Pfam" id="PF14905">
    <property type="entry name" value="OMP_b-brl_3"/>
    <property type="match status" value="1"/>
</dbReference>
<dbReference type="PANTHER" id="PTHR40980:SF4">
    <property type="entry name" value="TONB-DEPENDENT RECEPTOR-LIKE BETA-BARREL DOMAIN-CONTAINING PROTEIN"/>
    <property type="match status" value="1"/>
</dbReference>
<dbReference type="EMBL" id="BJVU01000011">
    <property type="protein sequence ID" value="GEL59621.1"/>
    <property type="molecule type" value="Genomic_DNA"/>
</dbReference>
<comment type="subcellular location">
    <subcellularLocation>
        <location evidence="1">Cell outer membrane</location>
    </subcellularLocation>
</comment>
<dbReference type="Gene3D" id="2.170.130.10">
    <property type="entry name" value="TonB-dependent receptor, plug domain"/>
    <property type="match status" value="1"/>
</dbReference>
<sequence length="952" mass="104902">MRSVKAVGTFALLSSTVSWSAAQAATHMFHISASTVPEALAAFQKQSGVGVIAKGADVQKIRVAPVAGMMDDQEALQKLFAQTPLQVQRLGKSATFVVSAKPAPHVRKSGINDVEGLFVVGHRKSQAEKRTSNIVMDTVPYDPFENLGGNSSVASSLVLLPGVTGIVDGDEPRYVSLRGISPDLNHTTIDGVALASVGETGSGTRRVNLQDIPAEMTSRTNVYKSFTAEQDADAIGGVIDMIPMSAFDHKGLYKYFDGYGIYSSYRGSVGHNNLKGYDPHMGAGAKGTISDTFGKDHQFGLILSSRYQSRVRNSQKQYGNMGYTDTAGKVMTNPEDGNWNGRTAPISFQSGKFANAITTVGGSGKLEWRPVGTNLYASVMGWSYDRWEHSVMDKQDYNLTGNVSDQSDDGGTRRVNSIYLRRRQDKWERHHSGMIGHLDWHSGRSNLVARAGYTWETYDNVSTYLAGRTYPKNVYANYDHNPADGSVYLLRSLTDPSVASSSKYALSTATVARPHAWEGIPTARLDYTFNASPSSHGFGLVSGFQWRQLTITNDVNEDEYKTGSDITGQIDHTNYVAWKDNTPASFIGVNGMHYPWSSLKKNDTQSLYDSRVSDYKYRENIVDGYLSLHYRLKNTTFIAGVRVDSVNYSSWTPTISNGAVSAGRSKTNGSYINPLPSFDIVHHLPYQMNLHTSYSRTIGRPTPGNIAQAENISCDGDGGDGGGVAECSITQGNPSLKPRRSHNFDISLDKWFNHNQGMFSVAFFSKWIEDDIYTLRTTEMIGDTLYDVRKPMNASSSNIKGVEVSLLNRNMKLLGQYFDASANATWLGGSMNYSNGTNILRSHHLIYQPDVLVNGAVTWHIPQIEGGMRVAANYSGRYLTSLGTTPNQNTGFGSLFTLNMAFWHQVYKGVSFKYEVMNLANQQPKWLIGDKLQYTNQLDNYGRGVYFHVIIH</sequence>
<dbReference type="RefSeq" id="WP_244877706.1">
    <property type="nucleotide sequence ID" value="NZ_BAMV01000069.1"/>
</dbReference>
<name>A0A0D6N834_9PROT</name>
<dbReference type="PANTHER" id="PTHR40980">
    <property type="entry name" value="PLUG DOMAIN-CONTAINING PROTEIN"/>
    <property type="match status" value="1"/>
</dbReference>
<dbReference type="InterPro" id="IPR010104">
    <property type="entry name" value="TonB_rcpt_bac"/>
</dbReference>
<feature type="signal peptide" evidence="4">
    <location>
        <begin position="1"/>
        <end position="24"/>
    </location>
</feature>
<dbReference type="Proteomes" id="UP000032671">
    <property type="component" value="Unassembled WGS sequence"/>
</dbReference>
<evidence type="ECO:0000313" key="9">
    <source>
        <dbReference type="Proteomes" id="UP000032671"/>
    </source>
</evidence>
<keyword evidence="2" id="KW-0472">Membrane</keyword>
<reference evidence="8 10" key="2">
    <citation type="submission" date="2019-07" db="EMBL/GenBank/DDBJ databases">
        <title>Whole genome shotgun sequence of Acetobacter cibinongensis NBRC 16605.</title>
        <authorList>
            <person name="Hosoyama A."/>
            <person name="Uohara A."/>
            <person name="Ohji S."/>
            <person name="Ichikawa N."/>
        </authorList>
    </citation>
    <scope>NUCLEOTIDE SEQUENCE [LARGE SCALE GENOMIC DNA]</scope>
    <source>
        <strain evidence="8 10">NBRC 16605</strain>
    </source>
</reference>
<dbReference type="InterPro" id="IPR036942">
    <property type="entry name" value="Beta-barrel_TonB_sf"/>
</dbReference>
<feature type="chain" id="PRO_5030005837" evidence="4">
    <location>
        <begin position="25"/>
        <end position="952"/>
    </location>
</feature>
<dbReference type="Gene3D" id="2.40.170.20">
    <property type="entry name" value="TonB-dependent receptor, beta-barrel domain"/>
    <property type="match status" value="1"/>
</dbReference>
<gene>
    <name evidence="8" type="primary">fecA</name>
    <name evidence="7" type="ORF">Abci_073_005</name>
    <name evidence="8" type="ORF">ACI01nite_22230</name>
</gene>
<reference evidence="7 9" key="1">
    <citation type="submission" date="2012-11" db="EMBL/GenBank/DDBJ databases">
        <title>Whole genome sequence of Acetobacter cibinongensis 4H-1.</title>
        <authorList>
            <person name="Azuma Y."/>
            <person name="Higashiura N."/>
            <person name="Hirakawa H."/>
            <person name="Matsushita K."/>
        </authorList>
    </citation>
    <scope>NUCLEOTIDE SEQUENCE [LARGE SCALE GENOMIC DNA]</scope>
    <source>
        <strain evidence="7 9">4H-1</strain>
    </source>
</reference>
<evidence type="ECO:0000256" key="1">
    <source>
        <dbReference type="ARBA" id="ARBA00004442"/>
    </source>
</evidence>
<dbReference type="SUPFAM" id="SSF56935">
    <property type="entry name" value="Porins"/>
    <property type="match status" value="1"/>
</dbReference>
<dbReference type="Pfam" id="PF07715">
    <property type="entry name" value="Plug"/>
    <property type="match status" value="1"/>
</dbReference>
<dbReference type="STRING" id="1231339.Abci_073_005"/>
<feature type="domain" description="Outer membrane protein beta-barrel" evidence="6">
    <location>
        <begin position="566"/>
        <end position="815"/>
    </location>
</feature>
<dbReference type="EMBL" id="BAMV01000069">
    <property type="protein sequence ID" value="GAN61728.1"/>
    <property type="molecule type" value="Genomic_DNA"/>
</dbReference>
<evidence type="ECO:0000256" key="4">
    <source>
        <dbReference type="SAM" id="SignalP"/>
    </source>
</evidence>
<keyword evidence="4" id="KW-0732">Signal</keyword>
<evidence type="ECO:0000259" key="6">
    <source>
        <dbReference type="Pfam" id="PF14905"/>
    </source>
</evidence>
<protein>
    <submittedName>
        <fullName evidence="7">TonB-dependent outer membrane receptor</fullName>
    </submittedName>
    <submittedName>
        <fullName evidence="8">TonB-dependent receptor</fullName>
    </submittedName>
</protein>
<evidence type="ECO:0000256" key="3">
    <source>
        <dbReference type="ARBA" id="ARBA00023237"/>
    </source>
</evidence>